<keyword evidence="3" id="KW-1185">Reference proteome</keyword>
<accession>A0ABM1Y9S6</accession>
<dbReference type="EnsemblMetazoa" id="AALFPA23_007123.R9438">
    <property type="protein sequence ID" value="AALFPA23_007123.P9438"/>
    <property type="gene ID" value="AALFPA23_007123"/>
</dbReference>
<reference evidence="3" key="1">
    <citation type="journal article" date="2015" name="Proc. Natl. Acad. Sci. U.S.A.">
        <title>Genome sequence of the Asian Tiger mosquito, Aedes albopictus, reveals insights into its biology, genetics, and evolution.</title>
        <authorList>
            <person name="Chen X.G."/>
            <person name="Jiang X."/>
            <person name="Gu J."/>
            <person name="Xu M."/>
            <person name="Wu Y."/>
            <person name="Deng Y."/>
            <person name="Zhang C."/>
            <person name="Bonizzoni M."/>
            <person name="Dermauw W."/>
            <person name="Vontas J."/>
            <person name="Armbruster P."/>
            <person name="Huang X."/>
            <person name="Yang Y."/>
            <person name="Zhang H."/>
            <person name="He W."/>
            <person name="Peng H."/>
            <person name="Liu Y."/>
            <person name="Wu K."/>
            <person name="Chen J."/>
            <person name="Lirakis M."/>
            <person name="Topalis P."/>
            <person name="Van Leeuwen T."/>
            <person name="Hall A.B."/>
            <person name="Jiang X."/>
            <person name="Thorpe C."/>
            <person name="Mueller R.L."/>
            <person name="Sun C."/>
            <person name="Waterhouse R.M."/>
            <person name="Yan G."/>
            <person name="Tu Z.J."/>
            <person name="Fang X."/>
            <person name="James A.A."/>
        </authorList>
    </citation>
    <scope>NUCLEOTIDE SEQUENCE [LARGE SCALE GENOMIC DNA]</scope>
    <source>
        <strain evidence="3">Foshan</strain>
    </source>
</reference>
<evidence type="ECO:0000313" key="3">
    <source>
        <dbReference type="Proteomes" id="UP000069940"/>
    </source>
</evidence>
<reference evidence="2" key="2">
    <citation type="submission" date="2025-05" db="UniProtKB">
        <authorList>
            <consortium name="EnsemblMetazoa"/>
        </authorList>
    </citation>
    <scope>IDENTIFICATION</scope>
    <source>
        <strain evidence="2">Foshan</strain>
    </source>
</reference>
<dbReference type="GeneID" id="134286086"/>
<proteinExistence type="predicted"/>
<feature type="region of interest" description="Disordered" evidence="1">
    <location>
        <begin position="1"/>
        <end position="22"/>
    </location>
</feature>
<dbReference type="Pfam" id="PF24664">
    <property type="entry name" value="Monjiviricetes_fusion"/>
    <property type="match status" value="1"/>
</dbReference>
<dbReference type="RefSeq" id="XP_062703636.1">
    <property type="nucleotide sequence ID" value="XM_062847652.1"/>
</dbReference>
<evidence type="ECO:0000313" key="2">
    <source>
        <dbReference type="EnsemblMetazoa" id="AALFPA23_007123.P9438"/>
    </source>
</evidence>
<sequence>MMLVSSVAKTGKKQKIRPEDEEKLEASGTTIQYIQTDNINKTTISLVETPSCETIKPNITFSSRSIVVTQTTTIMKILFYRCLVIAYNFIWRCGTSIDTNTNGGYYSQVNRDDCKKMVEEGIYTYTKGNERRIFLAKGGRMSDSFVSWGGITRDSCKEGPSLSVNGKSFEKHTQNTRLELTYTTGTARLDMESKVLMMPNGMRCELEQEYCELADYGEIYWKQPVPQCTSSQGDQSIIYRGEATLAVNEATKERFVTVEQEGYYFQIKLEE</sequence>
<organism evidence="2 3">
    <name type="scientific">Aedes albopictus</name>
    <name type="common">Asian tiger mosquito</name>
    <name type="synonym">Stegomyia albopicta</name>
    <dbReference type="NCBI Taxonomy" id="7160"/>
    <lineage>
        <taxon>Eukaryota</taxon>
        <taxon>Metazoa</taxon>
        <taxon>Ecdysozoa</taxon>
        <taxon>Arthropoda</taxon>
        <taxon>Hexapoda</taxon>
        <taxon>Insecta</taxon>
        <taxon>Pterygota</taxon>
        <taxon>Neoptera</taxon>
        <taxon>Endopterygota</taxon>
        <taxon>Diptera</taxon>
        <taxon>Nematocera</taxon>
        <taxon>Culicoidea</taxon>
        <taxon>Culicidae</taxon>
        <taxon>Culicinae</taxon>
        <taxon>Aedini</taxon>
        <taxon>Aedes</taxon>
        <taxon>Stegomyia</taxon>
    </lineage>
</organism>
<dbReference type="Proteomes" id="UP000069940">
    <property type="component" value="Unassembled WGS sequence"/>
</dbReference>
<protein>
    <submittedName>
        <fullName evidence="2">Uncharacterized protein</fullName>
    </submittedName>
</protein>
<evidence type="ECO:0000256" key="1">
    <source>
        <dbReference type="SAM" id="MobiDB-lite"/>
    </source>
</evidence>
<name>A0ABM1Y9S6_AEDAL</name>